<dbReference type="PANTHER" id="PTHR15934">
    <property type="entry name" value="RNA 2',3'-CYCLIC PHOSPHODIESTERASE"/>
    <property type="match status" value="1"/>
</dbReference>
<organism evidence="3 4">
    <name type="scientific">Euplotes crassus</name>
    <dbReference type="NCBI Taxonomy" id="5936"/>
    <lineage>
        <taxon>Eukaryota</taxon>
        <taxon>Sar</taxon>
        <taxon>Alveolata</taxon>
        <taxon>Ciliophora</taxon>
        <taxon>Intramacronucleata</taxon>
        <taxon>Spirotrichea</taxon>
        <taxon>Hypotrichia</taxon>
        <taxon>Euplotida</taxon>
        <taxon>Euplotidae</taxon>
        <taxon>Moneuplotes</taxon>
    </lineage>
</organism>
<dbReference type="EMBL" id="CAMPGE010013341">
    <property type="protein sequence ID" value="CAI2372079.1"/>
    <property type="molecule type" value="Genomic_DNA"/>
</dbReference>
<keyword evidence="4" id="KW-1185">Reference proteome</keyword>
<name>A0AAD1UUE1_EUPCR</name>
<dbReference type="Pfam" id="PF10469">
    <property type="entry name" value="AKAP7_NLS"/>
    <property type="match status" value="1"/>
</dbReference>
<feature type="region of interest" description="Disordered" evidence="1">
    <location>
        <begin position="1"/>
        <end position="42"/>
    </location>
</feature>
<proteinExistence type="predicted"/>
<accession>A0AAD1UUE1</accession>
<evidence type="ECO:0000313" key="4">
    <source>
        <dbReference type="Proteomes" id="UP001295684"/>
    </source>
</evidence>
<dbReference type="GO" id="GO:0010738">
    <property type="term" value="P:regulation of protein kinase A signaling"/>
    <property type="evidence" value="ECO:0007669"/>
    <property type="project" value="TreeGrafter"/>
</dbReference>
<feature type="compositionally biased region" description="Basic and acidic residues" evidence="1">
    <location>
        <begin position="8"/>
        <end position="24"/>
    </location>
</feature>
<feature type="domain" description="A-kinase anchor protein 7-like phosphoesterase" evidence="2">
    <location>
        <begin position="45"/>
        <end position="256"/>
    </location>
</feature>
<evidence type="ECO:0000256" key="1">
    <source>
        <dbReference type="SAM" id="MobiDB-lite"/>
    </source>
</evidence>
<sequence length="257" mass="29440">MYRRRGYKKDINHSEEAKDSGEGRRGRRGGRGRGGRGGNKRGRLTHFVAIPVEDETVVTNLVQLQDKLLEEYADVLYPGWKMPPGRLHFTLFVMSLIEEEKIAEAMETLNQLQPKLKEMIEETKFELDLDGISAFTGKDGGSTRVLFAKLKKDENLTLLEKIADTIIKGFIEDGVLKESDLDFQKLNADTGMYELNFHLTLFNVKYEKVKDVYFFNAADILENHKDDGCGTFTPNKVTMFKMKTRDGCYEIEHDIEI</sequence>
<evidence type="ECO:0000259" key="2">
    <source>
        <dbReference type="Pfam" id="PF10469"/>
    </source>
</evidence>
<dbReference type="Gene3D" id="3.90.1140.10">
    <property type="entry name" value="Cyclic phosphodiesterase"/>
    <property type="match status" value="1"/>
</dbReference>
<reference evidence="3" key="1">
    <citation type="submission" date="2023-07" db="EMBL/GenBank/DDBJ databases">
        <authorList>
            <consortium name="AG Swart"/>
            <person name="Singh M."/>
            <person name="Singh A."/>
            <person name="Seah K."/>
            <person name="Emmerich C."/>
        </authorList>
    </citation>
    <scope>NUCLEOTIDE SEQUENCE</scope>
    <source>
        <strain evidence="3">DP1</strain>
    </source>
</reference>
<dbReference type="SUPFAM" id="SSF55144">
    <property type="entry name" value="LigT-like"/>
    <property type="match status" value="1"/>
</dbReference>
<dbReference type="InterPro" id="IPR009097">
    <property type="entry name" value="Cyclic_Pdiesterase"/>
</dbReference>
<dbReference type="GO" id="GO:0034237">
    <property type="term" value="F:protein kinase A regulatory subunit binding"/>
    <property type="evidence" value="ECO:0007669"/>
    <property type="project" value="TreeGrafter"/>
</dbReference>
<dbReference type="InterPro" id="IPR019510">
    <property type="entry name" value="AKAP7-like_phosphoesterase"/>
</dbReference>
<gene>
    <name evidence="3" type="ORF">ECRASSUSDP1_LOCUS13406</name>
</gene>
<dbReference type="InterPro" id="IPR052641">
    <property type="entry name" value="AKAP7_isoform_gamma"/>
</dbReference>
<feature type="compositionally biased region" description="Basic residues" evidence="1">
    <location>
        <begin position="25"/>
        <end position="42"/>
    </location>
</feature>
<protein>
    <recommendedName>
        <fullName evidence="2">A-kinase anchor protein 7-like phosphoesterase domain-containing protein</fullName>
    </recommendedName>
</protein>
<dbReference type="GO" id="GO:0005829">
    <property type="term" value="C:cytosol"/>
    <property type="evidence" value="ECO:0007669"/>
    <property type="project" value="TreeGrafter"/>
</dbReference>
<dbReference type="AlphaFoldDB" id="A0AAD1UUE1"/>
<dbReference type="Proteomes" id="UP001295684">
    <property type="component" value="Unassembled WGS sequence"/>
</dbReference>
<evidence type="ECO:0000313" key="3">
    <source>
        <dbReference type="EMBL" id="CAI2372079.1"/>
    </source>
</evidence>
<comment type="caution">
    <text evidence="3">The sequence shown here is derived from an EMBL/GenBank/DDBJ whole genome shotgun (WGS) entry which is preliminary data.</text>
</comment>
<dbReference type="PANTHER" id="PTHR15934:SF2">
    <property type="entry name" value="A-KINASE ANCHOR PROTEIN 7-LIKE PHOSPHOESTERASE DOMAIN-CONTAINING PROTEIN"/>
    <property type="match status" value="1"/>
</dbReference>